<comment type="caution">
    <text evidence="1">The sequence shown here is derived from an EMBL/GenBank/DDBJ whole genome shotgun (WGS) entry which is preliminary data.</text>
</comment>
<sequence>MQATIQTVNATGLQEIHTFLAENHRLGGDHFNPAMLRAWAAQAEHHIAQGNGASIELDARDSVHGVTQVFDISEAGIDTEHVEIEE</sequence>
<dbReference type="EMBL" id="QZCW01000001">
    <property type="protein sequence ID" value="MCW5320577.1"/>
    <property type="molecule type" value="Genomic_DNA"/>
</dbReference>
<name>A0ABT3KQH8_9BURK</name>
<evidence type="ECO:0000313" key="1">
    <source>
        <dbReference type="EMBL" id="MCW5320577.1"/>
    </source>
</evidence>
<dbReference type="RefSeq" id="WP_265281302.1">
    <property type="nucleotide sequence ID" value="NZ_QZCW01000001.1"/>
</dbReference>
<accession>A0ABT3KQH8</accession>
<gene>
    <name evidence="1" type="ORF">D5039_05075</name>
</gene>
<organism evidence="1 2">
    <name type="scientific">Verminephrobacter aporrectodeae subsp. tuberculatae</name>
    <dbReference type="NCBI Taxonomy" id="1110392"/>
    <lineage>
        <taxon>Bacteria</taxon>
        <taxon>Pseudomonadati</taxon>
        <taxon>Pseudomonadota</taxon>
        <taxon>Betaproteobacteria</taxon>
        <taxon>Burkholderiales</taxon>
        <taxon>Comamonadaceae</taxon>
        <taxon>Verminephrobacter</taxon>
    </lineage>
</organism>
<proteinExistence type="predicted"/>
<dbReference type="Proteomes" id="UP001208935">
    <property type="component" value="Unassembled WGS sequence"/>
</dbReference>
<keyword evidence="2" id="KW-1185">Reference proteome</keyword>
<evidence type="ECO:0000313" key="2">
    <source>
        <dbReference type="Proteomes" id="UP001208935"/>
    </source>
</evidence>
<reference evidence="2" key="1">
    <citation type="submission" date="2023-07" db="EMBL/GenBank/DDBJ databases">
        <title>Verminephrobacter genomes.</title>
        <authorList>
            <person name="Lund M.B."/>
        </authorList>
    </citation>
    <scope>NUCLEOTIDE SEQUENCE [LARGE SCALE GENOMIC DNA]</scope>
    <source>
        <strain evidence="2">AtM5-05</strain>
    </source>
</reference>
<protein>
    <submittedName>
        <fullName evidence="1">Uncharacterized protein</fullName>
    </submittedName>
</protein>